<dbReference type="GeneID" id="54485188"/>
<feature type="domain" description="NadR/Ttd14 AAA" evidence="1">
    <location>
        <begin position="5"/>
        <end position="189"/>
    </location>
</feature>
<dbReference type="InterPro" id="IPR038727">
    <property type="entry name" value="NadR/Ttd14_AAA_dom"/>
</dbReference>
<dbReference type="SUPFAM" id="SSF52540">
    <property type="entry name" value="P-loop containing nucleoside triphosphate hydrolases"/>
    <property type="match status" value="1"/>
</dbReference>
<dbReference type="EMBL" id="ML996573">
    <property type="protein sequence ID" value="KAF2757685.1"/>
    <property type="molecule type" value="Genomic_DNA"/>
</dbReference>
<name>A0A6A6W560_9PEZI</name>
<evidence type="ECO:0000259" key="1">
    <source>
        <dbReference type="Pfam" id="PF13521"/>
    </source>
</evidence>
<evidence type="ECO:0000313" key="2">
    <source>
        <dbReference type="EMBL" id="KAF2757685.1"/>
    </source>
</evidence>
<dbReference type="Gene3D" id="3.40.50.300">
    <property type="entry name" value="P-loop containing nucleotide triphosphate hydrolases"/>
    <property type="match status" value="1"/>
</dbReference>
<dbReference type="Proteomes" id="UP000799437">
    <property type="component" value="Unassembled WGS sequence"/>
</dbReference>
<gene>
    <name evidence="2" type="ORF">EJ05DRAFT_476902</name>
</gene>
<protein>
    <recommendedName>
        <fullName evidence="1">NadR/Ttd14 AAA domain-containing protein</fullName>
    </recommendedName>
</protein>
<accession>A0A6A6W560</accession>
<dbReference type="AlphaFoldDB" id="A0A6A6W560"/>
<dbReference type="InterPro" id="IPR027417">
    <property type="entry name" value="P-loop_NTPase"/>
</dbReference>
<dbReference type="RefSeq" id="XP_033600136.1">
    <property type="nucleotide sequence ID" value="XM_033744134.1"/>
</dbReference>
<proteinExistence type="predicted"/>
<dbReference type="OrthoDB" id="6118920at2759"/>
<sequence>MPPNIYIVGAQCTGKTTLVKALEKHLSSQEIDGVDRGQITPPTIITELARTIMRRHGYDRYDITSKPDRAFELQKLILQGQAEIETKLALDKAGWYISDRSGIDPLVYTKLYRGNDGIEELIKSEPWQLLKEKMRQSVVIVCEAGCDWLVDDEFRVMPKDGTDEWMQWHYAFLELLRSQRIDYHVIPASMKSIDDRVKAVLAFLSGFEEKRIPRMEK</sequence>
<organism evidence="2 3">
    <name type="scientific">Pseudovirgaria hyperparasitica</name>
    <dbReference type="NCBI Taxonomy" id="470096"/>
    <lineage>
        <taxon>Eukaryota</taxon>
        <taxon>Fungi</taxon>
        <taxon>Dikarya</taxon>
        <taxon>Ascomycota</taxon>
        <taxon>Pezizomycotina</taxon>
        <taxon>Dothideomycetes</taxon>
        <taxon>Dothideomycetes incertae sedis</taxon>
        <taxon>Acrospermales</taxon>
        <taxon>Acrospermaceae</taxon>
        <taxon>Pseudovirgaria</taxon>
    </lineage>
</organism>
<dbReference type="Pfam" id="PF13521">
    <property type="entry name" value="AAA_28"/>
    <property type="match status" value="1"/>
</dbReference>
<reference evidence="2" key="1">
    <citation type="journal article" date="2020" name="Stud. Mycol.">
        <title>101 Dothideomycetes genomes: a test case for predicting lifestyles and emergence of pathogens.</title>
        <authorList>
            <person name="Haridas S."/>
            <person name="Albert R."/>
            <person name="Binder M."/>
            <person name="Bloem J."/>
            <person name="Labutti K."/>
            <person name="Salamov A."/>
            <person name="Andreopoulos B."/>
            <person name="Baker S."/>
            <person name="Barry K."/>
            <person name="Bills G."/>
            <person name="Bluhm B."/>
            <person name="Cannon C."/>
            <person name="Castanera R."/>
            <person name="Culley D."/>
            <person name="Daum C."/>
            <person name="Ezra D."/>
            <person name="Gonzalez J."/>
            <person name="Henrissat B."/>
            <person name="Kuo A."/>
            <person name="Liang C."/>
            <person name="Lipzen A."/>
            <person name="Lutzoni F."/>
            <person name="Magnuson J."/>
            <person name="Mondo S."/>
            <person name="Nolan M."/>
            <person name="Ohm R."/>
            <person name="Pangilinan J."/>
            <person name="Park H.-J."/>
            <person name="Ramirez L."/>
            <person name="Alfaro M."/>
            <person name="Sun H."/>
            <person name="Tritt A."/>
            <person name="Yoshinaga Y."/>
            <person name="Zwiers L.-H."/>
            <person name="Turgeon B."/>
            <person name="Goodwin S."/>
            <person name="Spatafora J."/>
            <person name="Crous P."/>
            <person name="Grigoriev I."/>
        </authorList>
    </citation>
    <scope>NUCLEOTIDE SEQUENCE</scope>
    <source>
        <strain evidence="2">CBS 121739</strain>
    </source>
</reference>
<keyword evidence="3" id="KW-1185">Reference proteome</keyword>
<evidence type="ECO:0000313" key="3">
    <source>
        <dbReference type="Proteomes" id="UP000799437"/>
    </source>
</evidence>